<gene>
    <name evidence="3" type="ORF">QF092_13305</name>
</gene>
<sequence>MPTAFPLTVVERTTTPNPPMAQVEHAPTLGHSHPKPSLITADLAPRLPPSDRADIAPLPVAMAKQAPVSAIPLQDDPASAVAPPSPFMITAPTTMAVSGMAQPAPLPDHAPSPLSRPTPSAPTAWLTADPRPATVAHVLTPPDQPTARDQPNATIRPNASAAPPPAVAPPPPLMTTAPTTMAVLGMAQPAPLNDHAPPPLSHPTPSAPTSWLTADPHPATAAHVLTPTDQPTARDQPNATIRPKAVAGPAPLGGAPVLLEPMAYVAPDPIAADLPLADRALPRGDAVVGKTSLPQAPPTALPDLVIRQILPNIGKEGIVSVTLAPVELGALRFEVTSRGEGLHLHLMVDAAATLDLLRRQGDQILAELRQAGFAQASLSFAPGGGQSGAGSPGGDARSGGAGGGASSPQSQGSDPAPLHRLPTAGLGLLDLRL</sequence>
<feature type="domain" description="Flagellar hook-length control protein-like C-terminal" evidence="2">
    <location>
        <begin position="317"/>
        <end position="387"/>
    </location>
</feature>
<feature type="compositionally biased region" description="Low complexity" evidence="1">
    <location>
        <begin position="406"/>
        <end position="416"/>
    </location>
</feature>
<name>A0ABY8Q3J4_9RHOB</name>
<feature type="compositionally biased region" description="Pro residues" evidence="1">
    <location>
        <begin position="196"/>
        <end position="206"/>
    </location>
</feature>
<feature type="compositionally biased region" description="Gly residues" evidence="1">
    <location>
        <begin position="383"/>
        <end position="405"/>
    </location>
</feature>
<evidence type="ECO:0000313" key="3">
    <source>
        <dbReference type="EMBL" id="WGV15244.1"/>
    </source>
</evidence>
<keyword evidence="3" id="KW-0282">Flagellum</keyword>
<dbReference type="Proteomes" id="UP001230978">
    <property type="component" value="Chromosome"/>
</dbReference>
<reference evidence="3 4" key="1">
    <citation type="submission" date="2023-04" db="EMBL/GenBank/DDBJ databases">
        <title>YMD61, complete Genome.</title>
        <authorList>
            <person name="Zhang J."/>
        </authorList>
    </citation>
    <scope>NUCLEOTIDE SEQUENCE [LARGE SCALE GENOMIC DNA]</scope>
    <source>
        <strain evidence="3 4">YMD61</strain>
    </source>
</reference>
<evidence type="ECO:0000313" key="4">
    <source>
        <dbReference type="Proteomes" id="UP001230978"/>
    </source>
</evidence>
<keyword evidence="3" id="KW-0969">Cilium</keyword>
<accession>A0ABY8Q3J4</accession>
<feature type="region of interest" description="Disordered" evidence="1">
    <location>
        <begin position="383"/>
        <end position="424"/>
    </location>
</feature>
<protein>
    <submittedName>
        <fullName evidence="3">Flagellar hook-length control protein FliK</fullName>
    </submittedName>
</protein>
<keyword evidence="3" id="KW-0966">Cell projection</keyword>
<proteinExistence type="predicted"/>
<keyword evidence="4" id="KW-1185">Reference proteome</keyword>
<dbReference type="InterPro" id="IPR021136">
    <property type="entry name" value="Flagellar_hook_control-like_C"/>
</dbReference>
<evidence type="ECO:0000259" key="2">
    <source>
        <dbReference type="Pfam" id="PF02120"/>
    </source>
</evidence>
<dbReference type="RefSeq" id="WP_281464404.1">
    <property type="nucleotide sequence ID" value="NZ_CP124535.1"/>
</dbReference>
<evidence type="ECO:0000256" key="1">
    <source>
        <dbReference type="SAM" id="MobiDB-lite"/>
    </source>
</evidence>
<dbReference type="Gene3D" id="3.30.750.140">
    <property type="match status" value="1"/>
</dbReference>
<organism evidence="3 4">
    <name type="scientific">Fuscovulum ytuae</name>
    <dbReference type="NCBI Taxonomy" id="3042299"/>
    <lineage>
        <taxon>Bacteria</taxon>
        <taxon>Pseudomonadati</taxon>
        <taxon>Pseudomonadota</taxon>
        <taxon>Alphaproteobacteria</taxon>
        <taxon>Rhodobacterales</taxon>
        <taxon>Paracoccaceae</taxon>
        <taxon>Fuscovulum</taxon>
    </lineage>
</organism>
<feature type="compositionally biased region" description="Pro residues" evidence="1">
    <location>
        <begin position="104"/>
        <end position="120"/>
    </location>
</feature>
<dbReference type="Pfam" id="PF02120">
    <property type="entry name" value="Flg_hook"/>
    <property type="match status" value="1"/>
</dbReference>
<feature type="compositionally biased region" description="Polar residues" evidence="1">
    <location>
        <begin position="147"/>
        <end position="157"/>
    </location>
</feature>
<feature type="region of interest" description="Disordered" evidence="1">
    <location>
        <begin position="12"/>
        <end position="36"/>
    </location>
</feature>
<dbReference type="EMBL" id="CP124535">
    <property type="protein sequence ID" value="WGV15244.1"/>
    <property type="molecule type" value="Genomic_DNA"/>
</dbReference>
<feature type="region of interest" description="Disordered" evidence="1">
    <location>
        <begin position="100"/>
        <end position="123"/>
    </location>
</feature>
<feature type="region of interest" description="Disordered" evidence="1">
    <location>
        <begin position="139"/>
        <end position="170"/>
    </location>
</feature>
<dbReference type="InterPro" id="IPR038610">
    <property type="entry name" value="FliK-like_C_sf"/>
</dbReference>
<feature type="region of interest" description="Disordered" evidence="1">
    <location>
        <begin position="191"/>
        <end position="211"/>
    </location>
</feature>